<dbReference type="Proteomes" id="UP000824055">
    <property type="component" value="Unassembled WGS sequence"/>
</dbReference>
<dbReference type="CDD" id="cd03524">
    <property type="entry name" value="RPA2_OBF_family"/>
    <property type="match status" value="1"/>
</dbReference>
<evidence type="ECO:0000313" key="3">
    <source>
        <dbReference type="Proteomes" id="UP000824055"/>
    </source>
</evidence>
<feature type="signal peptide" evidence="1">
    <location>
        <begin position="1"/>
        <end position="22"/>
    </location>
</feature>
<comment type="caution">
    <text evidence="2">The sequence shown here is derived from an EMBL/GenBank/DDBJ whole genome shotgun (WGS) entry which is preliminary data.</text>
</comment>
<dbReference type="PROSITE" id="PS51257">
    <property type="entry name" value="PROKAR_LIPOPROTEIN"/>
    <property type="match status" value="1"/>
</dbReference>
<reference evidence="2" key="1">
    <citation type="journal article" date="2021" name="PeerJ">
        <title>Extensive microbial diversity within the chicken gut microbiome revealed by metagenomics and culture.</title>
        <authorList>
            <person name="Gilroy R."/>
            <person name="Ravi A."/>
            <person name="Getino M."/>
            <person name="Pursley I."/>
            <person name="Horton D.L."/>
            <person name="Alikhan N.F."/>
            <person name="Baker D."/>
            <person name="Gharbi K."/>
            <person name="Hall N."/>
            <person name="Watson M."/>
            <person name="Adriaenssens E.M."/>
            <person name="Foster-Nyarko E."/>
            <person name="Jarju S."/>
            <person name="Secka A."/>
            <person name="Antonio M."/>
            <person name="Oren A."/>
            <person name="Chaudhuri R.R."/>
            <person name="La Ragione R."/>
            <person name="Hildebrand F."/>
            <person name="Pallen M.J."/>
        </authorList>
    </citation>
    <scope>NUCLEOTIDE SEQUENCE</scope>
    <source>
        <strain evidence="2">ChiHecec3B27-8219</strain>
    </source>
</reference>
<evidence type="ECO:0008006" key="4">
    <source>
        <dbReference type="Google" id="ProtNLM"/>
    </source>
</evidence>
<reference evidence="2" key="2">
    <citation type="submission" date="2021-04" db="EMBL/GenBank/DDBJ databases">
        <authorList>
            <person name="Gilroy R."/>
        </authorList>
    </citation>
    <scope>NUCLEOTIDE SEQUENCE</scope>
    <source>
        <strain evidence="2">ChiHecec3B27-8219</strain>
    </source>
</reference>
<protein>
    <recommendedName>
        <fullName evidence="4">Lipoprotein</fullName>
    </recommendedName>
</protein>
<dbReference type="EMBL" id="DXBE01000061">
    <property type="protein sequence ID" value="HIZ69845.1"/>
    <property type="molecule type" value="Genomic_DNA"/>
</dbReference>
<evidence type="ECO:0000256" key="1">
    <source>
        <dbReference type="SAM" id="SignalP"/>
    </source>
</evidence>
<gene>
    <name evidence="2" type="ORF">H9966_08210</name>
</gene>
<dbReference type="AlphaFoldDB" id="A0A9D2JW60"/>
<proteinExistence type="predicted"/>
<evidence type="ECO:0000313" key="2">
    <source>
        <dbReference type="EMBL" id="HIZ69845.1"/>
    </source>
</evidence>
<feature type="chain" id="PRO_5038669452" description="Lipoprotein" evidence="1">
    <location>
        <begin position="23"/>
        <end position="431"/>
    </location>
</feature>
<organism evidence="2 3">
    <name type="scientific">Candidatus Prevotella avicola</name>
    <dbReference type="NCBI Taxonomy" id="2838738"/>
    <lineage>
        <taxon>Bacteria</taxon>
        <taxon>Pseudomonadati</taxon>
        <taxon>Bacteroidota</taxon>
        <taxon>Bacteroidia</taxon>
        <taxon>Bacteroidales</taxon>
        <taxon>Prevotellaceae</taxon>
        <taxon>Prevotella</taxon>
    </lineage>
</organism>
<name>A0A9D2JW60_9BACT</name>
<sequence length="431" mass="45993">MKKFIYSLFVLACAVMAFSSCEDVPAPYNMPQEIIDGGGGETAVDPMGTGTETDPYNVAAANQVGAALSAGESTETVYIRGIVSRIDEIDPSYGNATYCISDDGTPNNQFLVYRGYGLGGERFTSVDELKVGDEVIVKGTITNYNGTIELNQRNEIYSLNGVIAGGETGEGDGTEANPYSASQALELIKAEQFESGTKYYVKGIISKVEKFDDRYSSITYYISDDGTTANQLQIYSGKSFNGEGFSSIDDLKVGDEVVLVGEFKLFNGTPEVNMNSELVSLNGETSSGEAGDSNISISGDIVTLTNGAVTAGTETATLNVADITDLKKGDKPSSLTMSDGSVITFDANGETNGPAYYVTDMRVYKNNIMRFSCKKTIAKIVITCSGDDRVGNETATVSFNGNEAEYNNVFTEDKGGGVQLRITNIEVTYAK</sequence>
<keyword evidence="1" id="KW-0732">Signal</keyword>
<accession>A0A9D2JW60</accession>